<evidence type="ECO:0000313" key="6">
    <source>
        <dbReference type="EMBL" id="TKS80836.1"/>
    </source>
</evidence>
<evidence type="ECO:0000313" key="7">
    <source>
        <dbReference type="Proteomes" id="UP000298787"/>
    </source>
</evidence>
<dbReference type="AlphaFoldDB" id="A0A4U5UZM1"/>
<dbReference type="InterPro" id="IPR053719">
    <property type="entry name" value="Lipogen_MT_Stabilize_sf"/>
</dbReference>
<name>A0A4U5UZM1_COLLU</name>
<evidence type="ECO:0000256" key="4">
    <source>
        <dbReference type="ARBA" id="ARBA00022490"/>
    </source>
</evidence>
<keyword evidence="4" id="KW-0963">Cytoplasm</keyword>
<evidence type="ECO:0000256" key="1">
    <source>
        <dbReference type="ARBA" id="ARBA00004123"/>
    </source>
</evidence>
<dbReference type="EMBL" id="CM014090">
    <property type="protein sequence ID" value="TKS80836.1"/>
    <property type="molecule type" value="Genomic_DNA"/>
</dbReference>
<dbReference type="OrthoDB" id="9450804at2759"/>
<gene>
    <name evidence="6" type="ORF">D9C73_014940</name>
</gene>
<proteinExistence type="inferred from homology"/>
<keyword evidence="7" id="KW-1185">Reference proteome</keyword>
<dbReference type="Proteomes" id="UP000298787">
    <property type="component" value="Chromosome 13"/>
</dbReference>
<dbReference type="GO" id="GO:0005829">
    <property type="term" value="C:cytosol"/>
    <property type="evidence" value="ECO:0007669"/>
    <property type="project" value="TreeGrafter"/>
</dbReference>
<dbReference type="InterPro" id="IPR009786">
    <property type="entry name" value="Spot_14"/>
</dbReference>
<accession>A0A4U5UZM1</accession>
<evidence type="ECO:0000256" key="3">
    <source>
        <dbReference type="ARBA" id="ARBA00009488"/>
    </source>
</evidence>
<evidence type="ECO:0000256" key="2">
    <source>
        <dbReference type="ARBA" id="ARBA00004496"/>
    </source>
</evidence>
<comment type="subcellular location">
    <subcellularLocation>
        <location evidence="2">Cytoplasm</location>
    </subcellularLocation>
    <subcellularLocation>
        <location evidence="1">Nucleus</location>
    </subcellularLocation>
</comment>
<sequence length="139" mass="15644">MQYAEAKYNRNSLLLALRRYSSVVSNMEQTVLVPSLLRDVPSEDEWDGDAAEESCGDLYGNYLTLKAIRNTVESGLVPLDDRKVKSNTALSKTLEPLLDTDPEALFRFHLKGLFSVMTDLTKKTQSLTEKYKDIIGVSH</sequence>
<reference evidence="6 7" key="1">
    <citation type="submission" date="2019-01" db="EMBL/GenBank/DDBJ databases">
        <title>Genome Assembly of Collichthys lucidus.</title>
        <authorList>
            <person name="Cai M."/>
            <person name="Xiao S."/>
        </authorList>
    </citation>
    <scope>NUCLEOTIDE SEQUENCE [LARGE SCALE GENOMIC DNA]</scope>
    <source>
        <strain evidence="6">JT15FE1705JMU</strain>
        <tissue evidence="6">Muscle</tissue>
    </source>
</reference>
<evidence type="ECO:0000256" key="5">
    <source>
        <dbReference type="ARBA" id="ARBA00023242"/>
    </source>
</evidence>
<keyword evidence="5" id="KW-0539">Nucleus</keyword>
<dbReference type="GO" id="GO:0046890">
    <property type="term" value="P:regulation of lipid biosynthetic process"/>
    <property type="evidence" value="ECO:0007669"/>
    <property type="project" value="TreeGrafter"/>
</dbReference>
<protein>
    <submittedName>
        <fullName evidence="6">Mid1-interacting protein 1-B</fullName>
    </submittedName>
</protein>
<dbReference type="PANTHER" id="PTHR14315">
    <property type="entry name" value="SPOT14 FAMILY MEMBER"/>
    <property type="match status" value="1"/>
</dbReference>
<organism evidence="6 7">
    <name type="scientific">Collichthys lucidus</name>
    <name type="common">Big head croaker</name>
    <name type="synonym">Sciaena lucida</name>
    <dbReference type="NCBI Taxonomy" id="240159"/>
    <lineage>
        <taxon>Eukaryota</taxon>
        <taxon>Metazoa</taxon>
        <taxon>Chordata</taxon>
        <taxon>Craniata</taxon>
        <taxon>Vertebrata</taxon>
        <taxon>Euteleostomi</taxon>
        <taxon>Actinopterygii</taxon>
        <taxon>Neopterygii</taxon>
        <taxon>Teleostei</taxon>
        <taxon>Neoteleostei</taxon>
        <taxon>Acanthomorphata</taxon>
        <taxon>Eupercaria</taxon>
        <taxon>Sciaenidae</taxon>
        <taxon>Collichthys</taxon>
    </lineage>
</organism>
<dbReference type="PANTHER" id="PTHR14315:SF20">
    <property type="entry name" value="SIMILAR TO VERTEBRATE MID1 INTERACTING-LIKE PROTEIN"/>
    <property type="match status" value="1"/>
</dbReference>
<comment type="similarity">
    <text evidence="3">Belongs to the SPOT14 family.</text>
</comment>
<dbReference type="STRING" id="240159.A0A4U5UZM1"/>
<dbReference type="Gene3D" id="6.10.140.1610">
    <property type="match status" value="1"/>
</dbReference>
<dbReference type="GO" id="GO:0005634">
    <property type="term" value="C:nucleus"/>
    <property type="evidence" value="ECO:0007669"/>
    <property type="project" value="UniProtKB-SubCell"/>
</dbReference>
<dbReference type="Pfam" id="PF07084">
    <property type="entry name" value="Spot_14"/>
    <property type="match status" value="1"/>
</dbReference>